<feature type="transmembrane region" description="Helical" evidence="1">
    <location>
        <begin position="251"/>
        <end position="278"/>
    </location>
</feature>
<accession>A0ABU2WES4</accession>
<evidence type="ECO:0000313" key="3">
    <source>
        <dbReference type="Proteomes" id="UP001254608"/>
    </source>
</evidence>
<feature type="transmembrane region" description="Helical" evidence="1">
    <location>
        <begin position="130"/>
        <end position="147"/>
    </location>
</feature>
<keyword evidence="1" id="KW-1133">Transmembrane helix</keyword>
<feature type="transmembrane region" description="Helical" evidence="1">
    <location>
        <begin position="356"/>
        <end position="381"/>
    </location>
</feature>
<comment type="caution">
    <text evidence="2">The sequence shown here is derived from an EMBL/GenBank/DDBJ whole genome shotgun (WGS) entry which is preliminary data.</text>
</comment>
<feature type="transmembrane region" description="Helical" evidence="1">
    <location>
        <begin position="76"/>
        <end position="95"/>
    </location>
</feature>
<reference evidence="2 3" key="1">
    <citation type="submission" date="2023-09" db="EMBL/GenBank/DDBJ databases">
        <authorList>
            <person name="Rey-Velasco X."/>
        </authorList>
    </citation>
    <scope>NUCLEOTIDE SEQUENCE [LARGE SCALE GENOMIC DNA]</scope>
    <source>
        <strain evidence="2 3">W345</strain>
    </source>
</reference>
<name>A0ABU2WES4_9GAMM</name>
<feature type="transmembrane region" description="Helical" evidence="1">
    <location>
        <begin position="401"/>
        <end position="424"/>
    </location>
</feature>
<keyword evidence="3" id="KW-1185">Reference proteome</keyword>
<dbReference type="RefSeq" id="WP_311363759.1">
    <property type="nucleotide sequence ID" value="NZ_JAVRIC010000003.1"/>
</dbReference>
<feature type="transmembrane region" description="Helical" evidence="1">
    <location>
        <begin position="159"/>
        <end position="180"/>
    </location>
</feature>
<gene>
    <name evidence="2" type="ORF">RM530_03160</name>
</gene>
<evidence type="ECO:0000313" key="2">
    <source>
        <dbReference type="EMBL" id="MDT0496367.1"/>
    </source>
</evidence>
<sequence>MNVNYLHLMCVLVFMAYSFRMGLKTAVVNFIYIAPFYSISLIDLPWSAYIKPPEVYAAGLAVLFIAKRGSLKSAPLIFALLFFIPFLISLVLNVYHFNPIDAWEIDAEKREVFYEKLTTRREITSTNFTQLLYIIAALVVFVVSASVDMASKREHIGAALGKSAALISIIGLFQIVAYYYNFYGVYLWMFYNSAASNFSELAWNEIGGIKRINSTFSEPSIFGLYIGLYMLVALILGGWRVDYLLKRPSFWVALFAGMISLSGTFYFCLFTLAGFYLAHKYRGMTGIALCLCCILVVVAAASWLPSLFLFEPSTFFDQKKASFIERYYFGLELPLKNISINPFWGAALGSDRPTTLIFNLLVSVGFVGFFIAIVAVSFIWRRGVKDIIYFWMLCGMLSPDLNFIFIWLYIGIVYSALSGAGIGVESVRNVSARIKTSAR</sequence>
<feature type="transmembrane region" description="Helical" evidence="1">
    <location>
        <begin position="30"/>
        <end position="49"/>
    </location>
</feature>
<protein>
    <submittedName>
        <fullName evidence="2">Uncharacterized protein</fullName>
    </submittedName>
</protein>
<organism evidence="2 3">
    <name type="scientific">Banduia mediterranea</name>
    <dbReference type="NCBI Taxonomy" id="3075609"/>
    <lineage>
        <taxon>Bacteria</taxon>
        <taxon>Pseudomonadati</taxon>
        <taxon>Pseudomonadota</taxon>
        <taxon>Gammaproteobacteria</taxon>
        <taxon>Nevskiales</taxon>
        <taxon>Algiphilaceae</taxon>
        <taxon>Banduia</taxon>
    </lineage>
</organism>
<feature type="transmembrane region" description="Helical" evidence="1">
    <location>
        <begin position="284"/>
        <end position="310"/>
    </location>
</feature>
<keyword evidence="1" id="KW-0812">Transmembrane</keyword>
<evidence type="ECO:0000256" key="1">
    <source>
        <dbReference type="SAM" id="Phobius"/>
    </source>
</evidence>
<dbReference type="Proteomes" id="UP001254608">
    <property type="component" value="Unassembled WGS sequence"/>
</dbReference>
<feature type="transmembrane region" description="Helical" evidence="1">
    <location>
        <begin position="221"/>
        <end position="239"/>
    </location>
</feature>
<proteinExistence type="predicted"/>
<feature type="transmembrane region" description="Helical" evidence="1">
    <location>
        <begin position="6"/>
        <end position="23"/>
    </location>
</feature>
<keyword evidence="1" id="KW-0472">Membrane</keyword>
<dbReference type="EMBL" id="JAVRIC010000003">
    <property type="protein sequence ID" value="MDT0496367.1"/>
    <property type="molecule type" value="Genomic_DNA"/>
</dbReference>